<dbReference type="CDD" id="cd00761">
    <property type="entry name" value="Glyco_tranf_GTA_type"/>
    <property type="match status" value="1"/>
</dbReference>
<feature type="domain" description="Glycosyltransferase 2-like" evidence="4">
    <location>
        <begin position="8"/>
        <end position="124"/>
    </location>
</feature>
<name>A0AAJ6B0S2_9HYPH</name>
<dbReference type="PANTHER" id="PTHR43685">
    <property type="entry name" value="GLYCOSYLTRANSFERASE"/>
    <property type="match status" value="1"/>
</dbReference>
<evidence type="ECO:0000313" key="5">
    <source>
        <dbReference type="EMBL" id="WEK03788.1"/>
    </source>
</evidence>
<evidence type="ECO:0000256" key="3">
    <source>
        <dbReference type="ARBA" id="ARBA00022679"/>
    </source>
</evidence>
<proteinExistence type="inferred from homology"/>
<keyword evidence="2" id="KW-0328">Glycosyltransferase</keyword>
<dbReference type="InterPro" id="IPR029044">
    <property type="entry name" value="Nucleotide-diphossugar_trans"/>
</dbReference>
<sequence length="290" mass="32556">MTKPSLLIGVPVYQADAYLEEAINSLVVQSFHNWEMVIADNASTDRTSDIAKAFANRDQRIRYVRHERNVGAAANFLFLAGMATHPYFMWAAADDRWSPDYIERCMTVLKDHPAIGFASGRLVNTAPDGTALRDFGYFEGLETVSPRDRLSHFLAAREVDGKANIIYSIYRTPLIQAVCADAQIMTGWGADMGLVAAALSRAPYRQAEQAILYKGVASTEDIETARNLAQGRYESVDFAGNFPLRQFPSYLRALLRGMPSADLILLVTRIMLARLPHVVRWRLMRLLRRP</sequence>
<gene>
    <name evidence="5" type="ORF">P0Y65_16570</name>
</gene>
<dbReference type="InterPro" id="IPR050834">
    <property type="entry name" value="Glycosyltransf_2"/>
</dbReference>
<dbReference type="Proteomes" id="UP001217476">
    <property type="component" value="Chromosome"/>
</dbReference>
<dbReference type="InterPro" id="IPR001173">
    <property type="entry name" value="Glyco_trans_2-like"/>
</dbReference>
<evidence type="ECO:0000259" key="4">
    <source>
        <dbReference type="Pfam" id="PF00535"/>
    </source>
</evidence>
<organism evidence="5 6">
    <name type="scientific">Candidatus Devosia phytovorans</name>
    <dbReference type="NCBI Taxonomy" id="3121372"/>
    <lineage>
        <taxon>Bacteria</taxon>
        <taxon>Pseudomonadati</taxon>
        <taxon>Pseudomonadota</taxon>
        <taxon>Alphaproteobacteria</taxon>
        <taxon>Hyphomicrobiales</taxon>
        <taxon>Devosiaceae</taxon>
        <taxon>Devosia</taxon>
    </lineage>
</organism>
<evidence type="ECO:0000256" key="2">
    <source>
        <dbReference type="ARBA" id="ARBA00022676"/>
    </source>
</evidence>
<dbReference type="EMBL" id="CP119312">
    <property type="protein sequence ID" value="WEK03788.1"/>
    <property type="molecule type" value="Genomic_DNA"/>
</dbReference>
<dbReference type="PANTHER" id="PTHR43685:SF5">
    <property type="entry name" value="GLYCOSYLTRANSFERASE EPSE-RELATED"/>
    <property type="match status" value="1"/>
</dbReference>
<dbReference type="AlphaFoldDB" id="A0AAJ6B0S2"/>
<comment type="similarity">
    <text evidence="1">Belongs to the glycosyltransferase 2 family.</text>
</comment>
<evidence type="ECO:0000256" key="1">
    <source>
        <dbReference type="ARBA" id="ARBA00006739"/>
    </source>
</evidence>
<accession>A0AAJ6B0S2</accession>
<dbReference type="GO" id="GO:0016757">
    <property type="term" value="F:glycosyltransferase activity"/>
    <property type="evidence" value="ECO:0007669"/>
    <property type="project" value="UniProtKB-KW"/>
</dbReference>
<dbReference type="SUPFAM" id="SSF53448">
    <property type="entry name" value="Nucleotide-diphospho-sugar transferases"/>
    <property type="match status" value="1"/>
</dbReference>
<reference evidence="5" key="1">
    <citation type="submission" date="2023-03" db="EMBL/GenBank/DDBJ databases">
        <title>Andean soil-derived lignocellulolytic bacterial consortium as a source of novel taxa and putative plastic-active enzymes.</title>
        <authorList>
            <person name="Diaz-Garcia L."/>
            <person name="Chuvochina M."/>
            <person name="Feuerriegel G."/>
            <person name="Bunk B."/>
            <person name="Sproer C."/>
            <person name="Streit W.R."/>
            <person name="Rodriguez L.M."/>
            <person name="Overmann J."/>
            <person name="Jimenez D.J."/>
        </authorList>
    </citation>
    <scope>NUCLEOTIDE SEQUENCE</scope>
    <source>
        <strain evidence="5">MAG 4196</strain>
    </source>
</reference>
<evidence type="ECO:0000313" key="6">
    <source>
        <dbReference type="Proteomes" id="UP001217476"/>
    </source>
</evidence>
<protein>
    <submittedName>
        <fullName evidence="5">Glycosyltransferase family 2 protein</fullName>
    </submittedName>
</protein>
<dbReference type="Pfam" id="PF00535">
    <property type="entry name" value="Glycos_transf_2"/>
    <property type="match status" value="1"/>
</dbReference>
<dbReference type="Gene3D" id="3.90.550.10">
    <property type="entry name" value="Spore Coat Polysaccharide Biosynthesis Protein SpsA, Chain A"/>
    <property type="match status" value="1"/>
</dbReference>
<keyword evidence="3" id="KW-0808">Transferase</keyword>